<dbReference type="HOGENOM" id="CLU_823426_0_0_5"/>
<protein>
    <submittedName>
        <fullName evidence="1">Uncharacterized protein</fullName>
    </submittedName>
</protein>
<name>B8ESI5_METSB</name>
<dbReference type="OrthoDB" id="480006at2"/>
<dbReference type="STRING" id="395965.Msil_0905"/>
<organism evidence="1 2">
    <name type="scientific">Methylocella silvestris (strain DSM 15510 / CIP 108128 / LMG 27833 / NCIMB 13906 / BL2)</name>
    <dbReference type="NCBI Taxonomy" id="395965"/>
    <lineage>
        <taxon>Bacteria</taxon>
        <taxon>Pseudomonadati</taxon>
        <taxon>Pseudomonadota</taxon>
        <taxon>Alphaproteobacteria</taxon>
        <taxon>Hyphomicrobiales</taxon>
        <taxon>Beijerinckiaceae</taxon>
        <taxon>Methylocella</taxon>
    </lineage>
</organism>
<dbReference type="EMBL" id="CP001280">
    <property type="protein sequence ID" value="ACK49875.1"/>
    <property type="molecule type" value="Genomic_DNA"/>
</dbReference>
<accession>B8ESI5</accession>
<dbReference type="eggNOG" id="ENOG502Z8K2">
    <property type="taxonomic scope" value="Bacteria"/>
</dbReference>
<keyword evidence="2" id="KW-1185">Reference proteome</keyword>
<gene>
    <name evidence="1" type="ordered locus">Msil_0905</name>
</gene>
<dbReference type="Proteomes" id="UP000002257">
    <property type="component" value="Chromosome"/>
</dbReference>
<evidence type="ECO:0000313" key="1">
    <source>
        <dbReference type="EMBL" id="ACK49875.1"/>
    </source>
</evidence>
<dbReference type="AlphaFoldDB" id="B8ESI5"/>
<evidence type="ECO:0000313" key="2">
    <source>
        <dbReference type="Proteomes" id="UP000002257"/>
    </source>
</evidence>
<dbReference type="KEGG" id="msl:Msil_0905"/>
<sequence>MARKVALYYAWSRPGETGAPLSIIENRFPALFESRRMLWPRLEEFSDPRRFDQSITGFLDHILKPNYTAFVEQTGAATGAAVLEVERVDDSGEQTPLDHAILERVDTLIVVSFDSLRTGQQASAAEADAVRRFLDNPDHLVFVCPHHNIGEAHNLSDSERRQLQEAAFLHHGDRTIPPQQRFGGFGRSLLAALGVPVENHFGLHPAAAPDGSPAPIEIETALDRLNLLAGVTSFNLHPHLPHFERLGDAAVKLDVLARQAIDLTAPPHPCVEAGHTTFDALLQSRPETFAGDLLIGDATLWSSTAGGLDSLRRFWTNIVERPARS</sequence>
<proteinExistence type="predicted"/>
<dbReference type="RefSeq" id="WP_012589945.1">
    <property type="nucleotide sequence ID" value="NC_011666.1"/>
</dbReference>
<reference evidence="1 2" key="1">
    <citation type="journal article" date="2010" name="J. Bacteriol.">
        <title>Complete genome sequence of the aerobic facultative methanotroph Methylocella silvestris BL2.</title>
        <authorList>
            <person name="Chen Y."/>
            <person name="Crombie A."/>
            <person name="Rahman M.T."/>
            <person name="Dedysh S.N."/>
            <person name="Liesack W."/>
            <person name="Stott M.B."/>
            <person name="Alam M."/>
            <person name="Theisen A.R."/>
            <person name="Murrell J.C."/>
            <person name="Dunfield P.F."/>
        </authorList>
    </citation>
    <scope>NUCLEOTIDE SEQUENCE [LARGE SCALE GENOMIC DNA]</scope>
    <source>
        <strain evidence="2">DSM 15510 / CIP 108128 / LMG 27833 / NCIMB 13906 / BL2</strain>
    </source>
</reference>